<dbReference type="Proteomes" id="UP000179284">
    <property type="component" value="Chromosome I"/>
</dbReference>
<feature type="transmembrane region" description="Helical" evidence="1">
    <location>
        <begin position="38"/>
        <end position="59"/>
    </location>
</feature>
<feature type="transmembrane region" description="Helical" evidence="1">
    <location>
        <begin position="133"/>
        <end position="151"/>
    </location>
</feature>
<keyword evidence="1" id="KW-0812">Transmembrane</keyword>
<keyword evidence="1" id="KW-0472">Membrane</keyword>
<keyword evidence="3" id="KW-1185">Reference proteome</keyword>
<accession>A0A1D9NYD1</accession>
<keyword evidence="1" id="KW-1133">Transmembrane helix</keyword>
<dbReference type="KEGG" id="bhu:bhn_I0206"/>
<evidence type="ECO:0000256" key="1">
    <source>
        <dbReference type="SAM" id="Phobius"/>
    </source>
</evidence>
<reference evidence="3" key="1">
    <citation type="submission" date="2016-10" db="EMBL/GenBank/DDBJ databases">
        <title>The complete genome sequence of the rumen bacterium Butyrivibrio hungatei MB2003.</title>
        <authorList>
            <person name="Palevich N."/>
            <person name="Kelly W.J."/>
            <person name="Leahy S.C."/>
            <person name="Altermann E."/>
            <person name="Rakonjac J."/>
            <person name="Attwood G.T."/>
        </authorList>
    </citation>
    <scope>NUCLEOTIDE SEQUENCE [LARGE SCALE GENOMIC DNA]</scope>
    <source>
        <strain evidence="3">MB2003</strain>
    </source>
</reference>
<feature type="transmembrane region" description="Helical" evidence="1">
    <location>
        <begin position="71"/>
        <end position="95"/>
    </location>
</feature>
<protein>
    <submittedName>
        <fullName evidence="2">Uncharacterized protein</fullName>
    </submittedName>
</protein>
<proteinExistence type="predicted"/>
<feature type="transmembrane region" description="Helical" evidence="1">
    <location>
        <begin position="107"/>
        <end position="126"/>
    </location>
</feature>
<organism evidence="2 3">
    <name type="scientific">Butyrivibrio hungatei</name>
    <dbReference type="NCBI Taxonomy" id="185008"/>
    <lineage>
        <taxon>Bacteria</taxon>
        <taxon>Bacillati</taxon>
        <taxon>Bacillota</taxon>
        <taxon>Clostridia</taxon>
        <taxon>Lachnospirales</taxon>
        <taxon>Lachnospiraceae</taxon>
        <taxon>Butyrivibrio</taxon>
    </lineage>
</organism>
<gene>
    <name evidence="2" type="ORF">bhn_I0206</name>
</gene>
<dbReference type="AlphaFoldDB" id="A0A1D9NYD1"/>
<sequence length="192" mass="21504">MKKIDTSMNKMPIIYALFIPVNFYLHILGATVCNIHPAFFIVLDILRILVIALYGHYLALRYDESKNEKDVSNMFMFVAGIAFLAFVYNTVVSLGLSSVTRSANESIVVAAMVLELVIETIAFFHIAKQDAKLITVIWVGINIALGIVALADLNDPGKSAFWYVLIALVARDLYKARIIYSQELVNQKQDVK</sequence>
<dbReference type="EMBL" id="CP017831">
    <property type="protein sequence ID" value="AOZ95242.1"/>
    <property type="molecule type" value="Genomic_DNA"/>
</dbReference>
<dbReference type="RefSeq" id="WP_071175051.1">
    <property type="nucleotide sequence ID" value="NZ_CP017831.1"/>
</dbReference>
<evidence type="ECO:0000313" key="3">
    <source>
        <dbReference type="Proteomes" id="UP000179284"/>
    </source>
</evidence>
<evidence type="ECO:0000313" key="2">
    <source>
        <dbReference type="EMBL" id="AOZ95242.1"/>
    </source>
</evidence>
<feature type="transmembrane region" description="Helical" evidence="1">
    <location>
        <begin position="12"/>
        <end position="32"/>
    </location>
</feature>
<name>A0A1D9NYD1_9FIRM</name>
<dbReference type="OrthoDB" id="2006940at2"/>